<dbReference type="KEGG" id="bze:COCCADRAFT_25192"/>
<evidence type="ECO:0000313" key="1">
    <source>
        <dbReference type="EMBL" id="EUC34737.1"/>
    </source>
</evidence>
<protein>
    <submittedName>
        <fullName evidence="1">Uncharacterized protein</fullName>
    </submittedName>
</protein>
<dbReference type="EMBL" id="KI964586">
    <property type="protein sequence ID" value="EUC34737.1"/>
    <property type="molecule type" value="Genomic_DNA"/>
</dbReference>
<dbReference type="AlphaFoldDB" id="W6Y5G9"/>
<keyword evidence="2" id="KW-1185">Reference proteome</keyword>
<evidence type="ECO:0000313" key="2">
    <source>
        <dbReference type="Proteomes" id="UP000053841"/>
    </source>
</evidence>
<dbReference type="GeneID" id="19145756"/>
<organism evidence="1 2">
    <name type="scientific">Cochliobolus carbonum (strain 26-R-13)</name>
    <name type="common">Maize leaf spot fungus</name>
    <name type="synonym">Bipolaris zeicola</name>
    <dbReference type="NCBI Taxonomy" id="930089"/>
    <lineage>
        <taxon>Eukaryota</taxon>
        <taxon>Fungi</taxon>
        <taxon>Dikarya</taxon>
        <taxon>Ascomycota</taxon>
        <taxon>Pezizomycotina</taxon>
        <taxon>Dothideomycetes</taxon>
        <taxon>Pleosporomycetidae</taxon>
        <taxon>Pleosporales</taxon>
        <taxon>Pleosporineae</taxon>
        <taxon>Pleosporaceae</taxon>
        <taxon>Bipolaris</taxon>
    </lineage>
</organism>
<reference evidence="1 2" key="1">
    <citation type="journal article" date="2013" name="PLoS Genet.">
        <title>Comparative genome structure, secondary metabolite, and effector coding capacity across Cochliobolus pathogens.</title>
        <authorList>
            <person name="Condon B.J."/>
            <person name="Leng Y."/>
            <person name="Wu D."/>
            <person name="Bushley K.E."/>
            <person name="Ohm R.A."/>
            <person name="Otillar R."/>
            <person name="Martin J."/>
            <person name="Schackwitz W."/>
            <person name="Grimwood J."/>
            <person name="MohdZainudin N."/>
            <person name="Xue C."/>
            <person name="Wang R."/>
            <person name="Manning V.A."/>
            <person name="Dhillon B."/>
            <person name="Tu Z.J."/>
            <person name="Steffenson B.J."/>
            <person name="Salamov A."/>
            <person name="Sun H."/>
            <person name="Lowry S."/>
            <person name="LaButti K."/>
            <person name="Han J."/>
            <person name="Copeland A."/>
            <person name="Lindquist E."/>
            <person name="Barry K."/>
            <person name="Schmutz J."/>
            <person name="Baker S.E."/>
            <person name="Ciuffetti L.M."/>
            <person name="Grigoriev I.V."/>
            <person name="Zhong S."/>
            <person name="Turgeon B.G."/>
        </authorList>
    </citation>
    <scope>NUCLEOTIDE SEQUENCE [LARGE SCALE GENOMIC DNA]</scope>
    <source>
        <strain evidence="1 2">26-R-13</strain>
    </source>
</reference>
<accession>W6Y5G9</accession>
<dbReference type="Proteomes" id="UP000053841">
    <property type="component" value="Unassembled WGS sequence"/>
</dbReference>
<proteinExistence type="predicted"/>
<gene>
    <name evidence="1" type="ORF">COCCADRAFT_25192</name>
</gene>
<name>W6Y5G9_COCC2</name>
<dbReference type="RefSeq" id="XP_007710945.1">
    <property type="nucleotide sequence ID" value="XM_007712755.1"/>
</dbReference>
<dbReference type="HOGENOM" id="CLU_2037638_0_0_1"/>
<sequence length="121" mass="13491">MPAAFYDAYRGLGLRHMYTPHQGHAQSQMSSKFKMIAIRTRLLYLVEGGSPRAGFASDRQGKRSALLAARDMQLEFDVKVHLYLTSCSNGPDLPTCLQYNERSGEQLTVSLETSAPHAADW</sequence>